<evidence type="ECO:0000313" key="1">
    <source>
        <dbReference type="EMBL" id="MBX40048.1"/>
    </source>
</evidence>
<sequence>MQTMGMNKWEHLYETDIHAQKNKLHNLNGEEKEHNQ</sequence>
<protein>
    <submittedName>
        <fullName evidence="1">Uncharacterized protein</fullName>
    </submittedName>
</protein>
<name>A0A2P2NC34_RHIMU</name>
<proteinExistence type="predicted"/>
<dbReference type="AlphaFoldDB" id="A0A2P2NC34"/>
<dbReference type="EMBL" id="GGEC01059564">
    <property type="protein sequence ID" value="MBX40048.1"/>
    <property type="molecule type" value="Transcribed_RNA"/>
</dbReference>
<organism evidence="1">
    <name type="scientific">Rhizophora mucronata</name>
    <name type="common">Asiatic mangrove</name>
    <dbReference type="NCBI Taxonomy" id="61149"/>
    <lineage>
        <taxon>Eukaryota</taxon>
        <taxon>Viridiplantae</taxon>
        <taxon>Streptophyta</taxon>
        <taxon>Embryophyta</taxon>
        <taxon>Tracheophyta</taxon>
        <taxon>Spermatophyta</taxon>
        <taxon>Magnoliopsida</taxon>
        <taxon>eudicotyledons</taxon>
        <taxon>Gunneridae</taxon>
        <taxon>Pentapetalae</taxon>
        <taxon>rosids</taxon>
        <taxon>fabids</taxon>
        <taxon>Malpighiales</taxon>
        <taxon>Rhizophoraceae</taxon>
        <taxon>Rhizophora</taxon>
    </lineage>
</organism>
<reference evidence="1" key="1">
    <citation type="submission" date="2018-02" db="EMBL/GenBank/DDBJ databases">
        <title>Rhizophora mucronata_Transcriptome.</title>
        <authorList>
            <person name="Meera S.P."/>
            <person name="Sreeshan A."/>
            <person name="Augustine A."/>
        </authorList>
    </citation>
    <scope>NUCLEOTIDE SEQUENCE</scope>
    <source>
        <tissue evidence="1">Leaf</tissue>
    </source>
</reference>
<accession>A0A2P2NC34</accession>